<dbReference type="EMBL" id="SOEY01000018">
    <property type="protein sequence ID" value="TFB73356.1"/>
    <property type="molecule type" value="Genomic_DNA"/>
</dbReference>
<protein>
    <submittedName>
        <fullName evidence="1">Uncharacterized protein</fullName>
    </submittedName>
</protein>
<keyword evidence="2" id="KW-1185">Reference proteome</keyword>
<accession>A0A4R8UZB0</accession>
<organism evidence="1 2">
    <name type="scientific">Cryobacterium glaciale</name>
    <dbReference type="NCBI Taxonomy" id="1259145"/>
    <lineage>
        <taxon>Bacteria</taxon>
        <taxon>Bacillati</taxon>
        <taxon>Actinomycetota</taxon>
        <taxon>Actinomycetes</taxon>
        <taxon>Micrococcales</taxon>
        <taxon>Microbacteriaceae</taxon>
        <taxon>Cryobacterium</taxon>
    </lineage>
</organism>
<reference evidence="1 2" key="1">
    <citation type="submission" date="2019-03" db="EMBL/GenBank/DDBJ databases">
        <title>Genomics of glacier-inhabiting Cryobacterium strains.</title>
        <authorList>
            <person name="Liu Q."/>
            <person name="Xin Y.-H."/>
        </authorList>
    </citation>
    <scope>NUCLEOTIDE SEQUENCE [LARGE SCALE GENOMIC DNA]</scope>
    <source>
        <strain evidence="1 2">HLT2-23</strain>
    </source>
</reference>
<dbReference type="RefSeq" id="WP_134502921.1">
    <property type="nucleotide sequence ID" value="NZ_SOEY01000018.1"/>
</dbReference>
<dbReference type="Proteomes" id="UP000298173">
    <property type="component" value="Unassembled WGS sequence"/>
</dbReference>
<comment type="caution">
    <text evidence="1">The sequence shown here is derived from an EMBL/GenBank/DDBJ whole genome shotgun (WGS) entry which is preliminary data.</text>
</comment>
<evidence type="ECO:0000313" key="2">
    <source>
        <dbReference type="Proteomes" id="UP000298173"/>
    </source>
</evidence>
<proteinExistence type="predicted"/>
<name>A0A4R8UZB0_9MICO</name>
<sequence>MSQQERTLGTLVAAARARLAADAKTGAVTPEKVRVLAQLTDFEGIPLPQADSPQALVFRMPESQPARASKTA</sequence>
<dbReference type="AlphaFoldDB" id="A0A4R8UZB0"/>
<gene>
    <name evidence="1" type="ORF">E3O06_09050</name>
</gene>
<evidence type="ECO:0000313" key="1">
    <source>
        <dbReference type="EMBL" id="TFB73356.1"/>
    </source>
</evidence>